<dbReference type="PANTHER" id="PTHR47019">
    <property type="entry name" value="LIPID II FLIPPASE MURJ"/>
    <property type="match status" value="1"/>
</dbReference>
<feature type="transmembrane region" description="Helical" evidence="8">
    <location>
        <begin position="200"/>
        <end position="223"/>
    </location>
</feature>
<evidence type="ECO:0000256" key="6">
    <source>
        <dbReference type="ARBA" id="ARBA00022989"/>
    </source>
</evidence>
<proteinExistence type="inferred from homology"/>
<keyword evidence="5" id="KW-0573">Peptidoglycan synthesis</keyword>
<dbReference type="PIRSF" id="PIRSF002869">
    <property type="entry name" value="MviN"/>
    <property type="match status" value="1"/>
</dbReference>
<comment type="subcellular location">
    <subcellularLocation>
        <location evidence="1">Cell membrane</location>
        <topology evidence="1">Multi-pass membrane protein</topology>
    </subcellularLocation>
</comment>
<reference evidence="10" key="1">
    <citation type="submission" date="2020-05" db="EMBL/GenBank/DDBJ databases">
        <authorList>
            <person name="Chiriac C."/>
            <person name="Salcher M."/>
            <person name="Ghai R."/>
            <person name="Kavagutti S V."/>
        </authorList>
    </citation>
    <scope>NUCLEOTIDE SEQUENCE</scope>
</reference>
<dbReference type="GO" id="GO:0034204">
    <property type="term" value="P:lipid translocation"/>
    <property type="evidence" value="ECO:0007669"/>
    <property type="project" value="TreeGrafter"/>
</dbReference>
<evidence type="ECO:0000256" key="1">
    <source>
        <dbReference type="ARBA" id="ARBA00004651"/>
    </source>
</evidence>
<keyword evidence="4" id="KW-0133">Cell shape</keyword>
<feature type="transmembrane region" description="Helical" evidence="8">
    <location>
        <begin position="160"/>
        <end position="180"/>
    </location>
</feature>
<dbReference type="HAMAP" id="MF_02078">
    <property type="entry name" value="MurJ_MviN"/>
    <property type="match status" value="1"/>
</dbReference>
<feature type="transmembrane region" description="Helical" evidence="8">
    <location>
        <begin position="327"/>
        <end position="347"/>
    </location>
</feature>
<evidence type="ECO:0000256" key="2">
    <source>
        <dbReference type="ARBA" id="ARBA00022475"/>
    </source>
</evidence>
<feature type="transmembrane region" description="Helical" evidence="8">
    <location>
        <begin position="51"/>
        <end position="73"/>
    </location>
</feature>
<dbReference type="InterPro" id="IPR004268">
    <property type="entry name" value="MurJ"/>
</dbReference>
<dbReference type="GO" id="GO:0008360">
    <property type="term" value="P:regulation of cell shape"/>
    <property type="evidence" value="ECO:0007669"/>
    <property type="project" value="UniProtKB-KW"/>
</dbReference>
<evidence type="ECO:0000256" key="4">
    <source>
        <dbReference type="ARBA" id="ARBA00022960"/>
    </source>
</evidence>
<evidence type="ECO:0000313" key="9">
    <source>
        <dbReference type="EMBL" id="CAB4642444.1"/>
    </source>
</evidence>
<dbReference type="NCBIfam" id="TIGR01695">
    <property type="entry name" value="murJ_mviN"/>
    <property type="match status" value="1"/>
</dbReference>
<keyword evidence="2" id="KW-1003">Cell membrane</keyword>
<keyword evidence="6 8" id="KW-1133">Transmembrane helix</keyword>
<dbReference type="PRINTS" id="PR01806">
    <property type="entry name" value="VIRFACTRMVIN"/>
</dbReference>
<feature type="transmembrane region" description="Helical" evidence="8">
    <location>
        <begin position="422"/>
        <end position="443"/>
    </location>
</feature>
<dbReference type="AlphaFoldDB" id="A0A6J6KJ08"/>
<sequence>MAGLIRSNLVVASGTAVSRITGLVRIVIFGMVIGQTALADAFDGANNAPNAIYELFIGGVLSASLVPLFARLVDNDHKENNDIDAIVSTALYVLISVTVVAVLAAPAIFHLFSLDPASAVDADAYREAGTALTRIFLVQIFFYGISAITSALLNARRQFFAAAWSPVLANIVAIAFLLYIPSVGAASPPQLGEVVSNNSLLWTLGLSTTAGIALMAITQLLAVRRSGIPISFRPQFRHPAVARLIRLSTWTLGYVVANQIALVVIKNLASPGSGWVDAYAKAFIIFQLPHGLLAVSLATTLVPELSRLIHLDDEAAFARRMNDGIRYTAMLTIPAAVGLFLLAKPIVGTLLQHGNFDQVATSNTARALSGLALGVAGFSVYLFVLRGFYARNDTRTPFLINLVENALNIVFALLLVDRFDVLGLGIAYSLAYLISAAIALLVLHRSTPSLQLSPLLVSILRIVGAAALMAVTIRFTSGLIGSNVGVGALTRIFVSSSLGLLMYVIGLLAFGAPDIRHFVLSKMTKSSR</sequence>
<gene>
    <name evidence="10" type="ORF">UFOPK2166_00699</name>
    <name evidence="9" type="ORF">UFOPK2195_00002</name>
</gene>
<dbReference type="GO" id="GO:0015648">
    <property type="term" value="F:lipid-linked peptidoglycan transporter activity"/>
    <property type="evidence" value="ECO:0007669"/>
    <property type="project" value="TreeGrafter"/>
</dbReference>
<accession>A0A6J6KJ08</accession>
<keyword evidence="7 8" id="KW-0472">Membrane</keyword>
<feature type="transmembrane region" description="Helical" evidence="8">
    <location>
        <begin position="488"/>
        <end position="512"/>
    </location>
</feature>
<feature type="transmembrane region" description="Helical" evidence="8">
    <location>
        <begin position="132"/>
        <end position="153"/>
    </location>
</feature>
<evidence type="ECO:0000256" key="3">
    <source>
        <dbReference type="ARBA" id="ARBA00022692"/>
    </source>
</evidence>
<keyword evidence="3 8" id="KW-0812">Transmembrane</keyword>
<dbReference type="PANTHER" id="PTHR47019:SF1">
    <property type="entry name" value="LIPID II FLIPPASE MURJ"/>
    <property type="match status" value="1"/>
</dbReference>
<feature type="transmembrane region" description="Helical" evidence="8">
    <location>
        <begin position="20"/>
        <end position="39"/>
    </location>
</feature>
<organism evidence="10">
    <name type="scientific">freshwater metagenome</name>
    <dbReference type="NCBI Taxonomy" id="449393"/>
    <lineage>
        <taxon>unclassified sequences</taxon>
        <taxon>metagenomes</taxon>
        <taxon>ecological metagenomes</taxon>
    </lineage>
</organism>
<evidence type="ECO:0000256" key="5">
    <source>
        <dbReference type="ARBA" id="ARBA00022984"/>
    </source>
</evidence>
<dbReference type="EMBL" id="CAEZWH010000001">
    <property type="protein sequence ID" value="CAB4642444.1"/>
    <property type="molecule type" value="Genomic_DNA"/>
</dbReference>
<dbReference type="Pfam" id="PF03023">
    <property type="entry name" value="MurJ"/>
    <property type="match status" value="1"/>
</dbReference>
<dbReference type="GO" id="GO:0009252">
    <property type="term" value="P:peptidoglycan biosynthetic process"/>
    <property type="evidence" value="ECO:0007669"/>
    <property type="project" value="UniProtKB-KW"/>
</dbReference>
<feature type="transmembrane region" description="Helical" evidence="8">
    <location>
        <begin position="85"/>
        <end position="112"/>
    </location>
</feature>
<evidence type="ECO:0000313" key="10">
    <source>
        <dbReference type="EMBL" id="CAB4649048.1"/>
    </source>
</evidence>
<feature type="transmembrane region" description="Helical" evidence="8">
    <location>
        <begin position="455"/>
        <end position="476"/>
    </location>
</feature>
<feature type="transmembrane region" description="Helical" evidence="8">
    <location>
        <begin position="244"/>
        <end position="265"/>
    </location>
</feature>
<dbReference type="CDD" id="cd13123">
    <property type="entry name" value="MATE_MurJ_like"/>
    <property type="match status" value="1"/>
</dbReference>
<protein>
    <submittedName>
        <fullName evidence="10">Unannotated protein</fullName>
    </submittedName>
</protein>
<feature type="transmembrane region" description="Helical" evidence="8">
    <location>
        <begin position="285"/>
        <end position="306"/>
    </location>
</feature>
<dbReference type="InterPro" id="IPR051050">
    <property type="entry name" value="Lipid_II_flippase_MurJ/MviN"/>
</dbReference>
<feature type="transmembrane region" description="Helical" evidence="8">
    <location>
        <begin position="367"/>
        <end position="385"/>
    </location>
</feature>
<dbReference type="EMBL" id="CAEZWB010000078">
    <property type="protein sequence ID" value="CAB4649048.1"/>
    <property type="molecule type" value="Genomic_DNA"/>
</dbReference>
<evidence type="ECO:0000256" key="8">
    <source>
        <dbReference type="SAM" id="Phobius"/>
    </source>
</evidence>
<evidence type="ECO:0000256" key="7">
    <source>
        <dbReference type="ARBA" id="ARBA00023136"/>
    </source>
</evidence>
<dbReference type="GO" id="GO:0005886">
    <property type="term" value="C:plasma membrane"/>
    <property type="evidence" value="ECO:0007669"/>
    <property type="project" value="UniProtKB-SubCell"/>
</dbReference>
<name>A0A6J6KJ08_9ZZZZ</name>
<feature type="transmembrane region" description="Helical" evidence="8">
    <location>
        <begin position="397"/>
        <end position="416"/>
    </location>
</feature>